<proteinExistence type="predicted"/>
<dbReference type="GO" id="GO:0009401">
    <property type="term" value="P:phosphoenolpyruvate-dependent sugar phosphotransferase system"/>
    <property type="evidence" value="ECO:0007669"/>
    <property type="project" value="InterPro"/>
</dbReference>
<dbReference type="KEGG" id="ceu:A7L45_05265"/>
<keyword evidence="2" id="KW-0677">Repeat</keyword>
<dbReference type="SUPFAM" id="SSF55804">
    <property type="entry name" value="Phoshotransferase/anion transport protein"/>
    <property type="match status" value="1"/>
</dbReference>
<dbReference type="InterPro" id="IPR002178">
    <property type="entry name" value="PTS_EIIA_type-2_dom"/>
</dbReference>
<dbReference type="InterPro" id="IPR036095">
    <property type="entry name" value="PTS_EIIB-like_sf"/>
</dbReference>
<keyword evidence="3" id="KW-0805">Transcription regulation</keyword>
<dbReference type="EMBL" id="CP015756">
    <property type="protein sequence ID" value="APC39516.1"/>
    <property type="molecule type" value="Genomic_DNA"/>
</dbReference>
<dbReference type="PROSITE" id="PS51372">
    <property type="entry name" value="PRD_2"/>
    <property type="match status" value="2"/>
</dbReference>
<evidence type="ECO:0000313" key="9">
    <source>
        <dbReference type="Proteomes" id="UP000182569"/>
    </source>
</evidence>
<dbReference type="InterPro" id="IPR050661">
    <property type="entry name" value="BglG_antiterminators"/>
</dbReference>
<dbReference type="Gene3D" id="1.10.10.10">
    <property type="entry name" value="Winged helix-like DNA-binding domain superfamily/Winged helix DNA-binding domain"/>
    <property type="match status" value="2"/>
</dbReference>
<dbReference type="InterPro" id="IPR036634">
    <property type="entry name" value="PRD_sf"/>
</dbReference>
<reference evidence="9" key="1">
    <citation type="journal article" date="2016" name="Front. Microbiol.">
        <title>Complete Genome Sequence of Clostridium estertheticum DSM 8809, a Microbe Identified in Spoiled Vacuum Packed Beef.</title>
        <authorList>
            <person name="Yu Z."/>
            <person name="Gunn L."/>
            <person name="Brennan E."/>
            <person name="Reid R."/>
            <person name="Wall P.G."/>
            <person name="Gaora O.P."/>
            <person name="Hurley D."/>
            <person name="Bolton D."/>
            <person name="Fanning S."/>
        </authorList>
    </citation>
    <scope>NUCLEOTIDE SEQUENCE [LARGE SCALE GENOMIC DNA]</scope>
    <source>
        <strain evidence="9">DSM 8809</strain>
    </source>
</reference>
<dbReference type="PROSITE" id="PS51094">
    <property type="entry name" value="PTS_EIIA_TYPE_2"/>
    <property type="match status" value="1"/>
</dbReference>
<dbReference type="SUPFAM" id="SSF63520">
    <property type="entry name" value="PTS-regulatory domain, PRD"/>
    <property type="match status" value="2"/>
</dbReference>
<protein>
    <submittedName>
        <fullName evidence="8">Uncharacterized protein</fullName>
    </submittedName>
</protein>
<dbReference type="Proteomes" id="UP000182569">
    <property type="component" value="Chromosome"/>
</dbReference>
<evidence type="ECO:0000256" key="3">
    <source>
        <dbReference type="ARBA" id="ARBA00023015"/>
    </source>
</evidence>
<dbReference type="AlphaFoldDB" id="A0A1J0GDT3"/>
<evidence type="ECO:0000256" key="1">
    <source>
        <dbReference type="ARBA" id="ARBA00022679"/>
    </source>
</evidence>
<dbReference type="Pfam" id="PF02302">
    <property type="entry name" value="PTS_IIB"/>
    <property type="match status" value="1"/>
</dbReference>
<dbReference type="InterPro" id="IPR013196">
    <property type="entry name" value="HTH_11"/>
</dbReference>
<dbReference type="GO" id="GO:0008982">
    <property type="term" value="F:protein-N(PI)-phosphohistidine-sugar phosphotransferase activity"/>
    <property type="evidence" value="ECO:0007669"/>
    <property type="project" value="InterPro"/>
</dbReference>
<dbReference type="OrthoDB" id="3175596at2"/>
<dbReference type="Gene3D" id="3.40.50.2300">
    <property type="match status" value="1"/>
</dbReference>
<name>A0A1J0GDT3_9CLOT</name>
<evidence type="ECO:0000313" key="8">
    <source>
        <dbReference type="EMBL" id="APC39516.1"/>
    </source>
</evidence>
<evidence type="ECO:0000259" key="7">
    <source>
        <dbReference type="PROSITE" id="PS51372"/>
    </source>
</evidence>
<evidence type="ECO:0000256" key="4">
    <source>
        <dbReference type="ARBA" id="ARBA00023163"/>
    </source>
</evidence>
<dbReference type="InterPro" id="IPR003501">
    <property type="entry name" value="PTS_EIIB_2/3"/>
</dbReference>
<dbReference type="InterPro" id="IPR016152">
    <property type="entry name" value="PTrfase/Anion_transptr"/>
</dbReference>
<feature type="domain" description="PRD" evidence="7">
    <location>
        <begin position="320"/>
        <end position="427"/>
    </location>
</feature>
<feature type="domain" description="PRD" evidence="7">
    <location>
        <begin position="208"/>
        <end position="313"/>
    </location>
</feature>
<evidence type="ECO:0000256" key="2">
    <source>
        <dbReference type="ARBA" id="ARBA00022737"/>
    </source>
</evidence>
<dbReference type="CDD" id="cd05568">
    <property type="entry name" value="PTS_IIB_bgl_like"/>
    <property type="match status" value="1"/>
</dbReference>
<accession>A0A1J0GDT3</accession>
<dbReference type="SUPFAM" id="SSF52794">
    <property type="entry name" value="PTS system IIB component-like"/>
    <property type="match status" value="1"/>
</dbReference>
<dbReference type="Gene3D" id="1.10.1790.10">
    <property type="entry name" value="PRD domain"/>
    <property type="match status" value="2"/>
</dbReference>
<feature type="domain" description="PTS EIIB type-2" evidence="6">
    <location>
        <begin position="432"/>
        <end position="523"/>
    </location>
</feature>
<evidence type="ECO:0000259" key="6">
    <source>
        <dbReference type="PROSITE" id="PS51099"/>
    </source>
</evidence>
<dbReference type="InterPro" id="IPR011608">
    <property type="entry name" value="PRD"/>
</dbReference>
<dbReference type="InterPro" id="IPR013011">
    <property type="entry name" value="PTS_EIIB_2"/>
</dbReference>
<dbReference type="RefSeq" id="WP_071611809.1">
    <property type="nucleotide sequence ID" value="NZ_CP015756.1"/>
</dbReference>
<dbReference type="STRING" id="1552.A7L45_05265"/>
<keyword evidence="1" id="KW-0808">Transferase</keyword>
<sequence length="707" mass="80837">MKGHKINLRIKNILQIICNENDYITTAKIAKDLDVSGRTVLREIHDVEKFLNQNGLKLDKKTGVGIKVIGSLREKQIIVNLLNGEKDETIYSPLERKNIIISELLQNQEPVKLYNFTRTLKVTEATISNDLEKTDEWFKKHSLNLIRKQGLGVYVEGKENHIRKAMVSLIYENTNESQLLNLIRQNLDNSVVVAKDIEDSSRNRLLNLIDNETIRKIEVLIEDMEKERNYKLVDSAFVGLIVHIALAIERVKKGDKITIDHEFLKELKRSAEYLIASDLSINISRCFEVEIPEDEIGYITMHIKGSKNYKEKYKTGNKIIGSFELIKLSKEIIKTAEIETGKFLGNNEDLLNGLVNHLGTAITRLKMKLDIRNPLLEEIKTNYTDLMKTSTKCAKVVEKHIGIKMPEAEIAFIAMHLGAAIENSETLIKPIYRVAIACATGMGTSRLLAIRIENEYDNIQIVDIISTIHIAESFLKENEIDFIISTVNIEKCFKPVVIVNPLLFKEDKDKIANQIKNFQNTNIKHSWNKNKKIKFKDKLISLNIYSEAIIQILDNFFLKEIPEMSSVDALIIEASKAIEKDSETTEKIRMALESREKKGNTVVTGHEMILLHCRTDIVQKLYFGAVKLSKGLECLNGEGKIENIKLGIIMLAPEECSALQIEVIGYVSKMLIERVDFLKYLKDGERDYAFNELNDILKEFYKQKVNN</sequence>
<dbReference type="Pfam" id="PF00874">
    <property type="entry name" value="PRD"/>
    <property type="match status" value="2"/>
</dbReference>
<dbReference type="InterPro" id="IPR036388">
    <property type="entry name" value="WH-like_DNA-bd_sf"/>
</dbReference>
<feature type="domain" description="PTS EIIA type-2" evidence="5">
    <location>
        <begin position="551"/>
        <end position="700"/>
    </location>
</feature>
<organism evidence="8 9">
    <name type="scientific">Clostridium estertheticum subsp. estertheticum</name>
    <dbReference type="NCBI Taxonomy" id="1552"/>
    <lineage>
        <taxon>Bacteria</taxon>
        <taxon>Bacillati</taxon>
        <taxon>Bacillota</taxon>
        <taxon>Clostridia</taxon>
        <taxon>Eubacteriales</taxon>
        <taxon>Clostridiaceae</taxon>
        <taxon>Clostridium</taxon>
    </lineage>
</organism>
<dbReference type="PANTHER" id="PTHR30185">
    <property type="entry name" value="CRYPTIC BETA-GLUCOSIDE BGL OPERON ANTITERMINATOR"/>
    <property type="match status" value="1"/>
</dbReference>
<dbReference type="PROSITE" id="PS51099">
    <property type="entry name" value="PTS_EIIB_TYPE_2"/>
    <property type="match status" value="1"/>
</dbReference>
<dbReference type="GO" id="GO:0006355">
    <property type="term" value="P:regulation of DNA-templated transcription"/>
    <property type="evidence" value="ECO:0007669"/>
    <property type="project" value="InterPro"/>
</dbReference>
<dbReference type="Pfam" id="PF08279">
    <property type="entry name" value="HTH_11"/>
    <property type="match status" value="1"/>
</dbReference>
<gene>
    <name evidence="8" type="ORF">A7L45_05265</name>
</gene>
<keyword evidence="4" id="KW-0804">Transcription</keyword>
<evidence type="ECO:0000259" key="5">
    <source>
        <dbReference type="PROSITE" id="PS51094"/>
    </source>
</evidence>
<dbReference type="PANTHER" id="PTHR30185:SF18">
    <property type="entry name" value="TRANSCRIPTIONAL REGULATOR MTLR"/>
    <property type="match status" value="1"/>
</dbReference>
<dbReference type="Gene3D" id="3.40.930.10">
    <property type="entry name" value="Mannitol-specific EII, Chain A"/>
    <property type="match status" value="1"/>
</dbReference>
<keyword evidence="9" id="KW-1185">Reference proteome</keyword>